<organism evidence="6 7">
    <name type="scientific">Aureococcus anophagefferens</name>
    <name type="common">Harmful bloom alga</name>
    <dbReference type="NCBI Taxonomy" id="44056"/>
    <lineage>
        <taxon>Eukaryota</taxon>
        <taxon>Sar</taxon>
        <taxon>Stramenopiles</taxon>
        <taxon>Ochrophyta</taxon>
        <taxon>Pelagophyceae</taxon>
        <taxon>Pelagomonadales</taxon>
        <taxon>Pelagomonadaceae</taxon>
        <taxon>Aureococcus</taxon>
    </lineage>
</organism>
<dbReference type="InterPro" id="IPR000375">
    <property type="entry name" value="Dynamin_stalk"/>
</dbReference>
<dbReference type="PRINTS" id="PR00195">
    <property type="entry name" value="DYNAMIN"/>
</dbReference>
<dbReference type="Pfam" id="PF00350">
    <property type="entry name" value="Dynamin_N"/>
    <property type="match status" value="1"/>
</dbReference>
<accession>A0ABR1FN51</accession>
<keyword evidence="2" id="KW-0342">GTP-binding</keyword>
<dbReference type="PANTHER" id="PTHR11566:SF21">
    <property type="entry name" value="DYNAMIN RELATED PROTEIN 1, ISOFORM A"/>
    <property type="match status" value="1"/>
</dbReference>
<dbReference type="InterPro" id="IPR003130">
    <property type="entry name" value="GED"/>
</dbReference>
<dbReference type="InterPro" id="IPR027417">
    <property type="entry name" value="P-loop_NTPase"/>
</dbReference>
<dbReference type="SMART" id="SM00053">
    <property type="entry name" value="DYNc"/>
    <property type="match status" value="1"/>
</dbReference>
<dbReference type="InterPro" id="IPR020850">
    <property type="entry name" value="GED_dom"/>
</dbReference>
<keyword evidence="1" id="KW-0547">Nucleotide-binding</keyword>
<dbReference type="Pfam" id="PF02212">
    <property type="entry name" value="GED"/>
    <property type="match status" value="1"/>
</dbReference>
<protein>
    <submittedName>
        <fullName evidence="6">Mitochondrial fission protein</fullName>
    </submittedName>
</protein>
<dbReference type="InterPro" id="IPR022812">
    <property type="entry name" value="Dynamin"/>
</dbReference>
<evidence type="ECO:0000256" key="3">
    <source>
        <dbReference type="SAM" id="MobiDB-lite"/>
    </source>
</evidence>
<dbReference type="Proteomes" id="UP001363151">
    <property type="component" value="Unassembled WGS sequence"/>
</dbReference>
<dbReference type="CDD" id="cd08771">
    <property type="entry name" value="DLP_1"/>
    <property type="match status" value="1"/>
</dbReference>
<feature type="compositionally biased region" description="Basic and acidic residues" evidence="3">
    <location>
        <begin position="562"/>
        <end position="582"/>
    </location>
</feature>
<name>A0ABR1FN51_AURAN</name>
<dbReference type="Pfam" id="PF01031">
    <property type="entry name" value="Dynamin_M"/>
    <property type="match status" value="1"/>
</dbReference>
<feature type="region of interest" description="Disordered" evidence="3">
    <location>
        <begin position="549"/>
        <end position="582"/>
    </location>
</feature>
<dbReference type="PROSITE" id="PS51388">
    <property type="entry name" value="GED"/>
    <property type="match status" value="1"/>
</dbReference>
<dbReference type="PROSITE" id="PS51718">
    <property type="entry name" value="G_DYNAMIN_2"/>
    <property type="match status" value="1"/>
</dbReference>
<evidence type="ECO:0000256" key="2">
    <source>
        <dbReference type="ARBA" id="ARBA00023134"/>
    </source>
</evidence>
<evidence type="ECO:0000256" key="1">
    <source>
        <dbReference type="ARBA" id="ARBA00022741"/>
    </source>
</evidence>
<evidence type="ECO:0000259" key="5">
    <source>
        <dbReference type="PROSITE" id="PS51718"/>
    </source>
</evidence>
<evidence type="ECO:0000259" key="4">
    <source>
        <dbReference type="PROSITE" id="PS51388"/>
    </source>
</evidence>
<dbReference type="InterPro" id="IPR030381">
    <property type="entry name" value="G_DYNAMIN_dom"/>
</dbReference>
<feature type="domain" description="Dynamin-type G" evidence="5">
    <location>
        <begin position="32"/>
        <end position="290"/>
    </location>
</feature>
<dbReference type="InterPro" id="IPR045063">
    <property type="entry name" value="Dynamin_N"/>
</dbReference>
<keyword evidence="7" id="KW-1185">Reference proteome</keyword>
<dbReference type="Gene3D" id="3.40.50.300">
    <property type="entry name" value="P-loop containing nucleotide triphosphate hydrolases"/>
    <property type="match status" value="1"/>
</dbReference>
<dbReference type="PANTHER" id="PTHR11566">
    <property type="entry name" value="DYNAMIN"/>
    <property type="match status" value="1"/>
</dbReference>
<dbReference type="InterPro" id="IPR001401">
    <property type="entry name" value="Dynamin_GTPase"/>
</dbReference>
<proteinExistence type="predicted"/>
<reference evidence="6 7" key="1">
    <citation type="submission" date="2024-03" db="EMBL/GenBank/DDBJ databases">
        <title>Aureococcus anophagefferens CCMP1851 and Kratosvirus quantuckense: Draft genome of a second virus-susceptible host strain in the model system.</title>
        <authorList>
            <person name="Chase E."/>
            <person name="Truchon A.R."/>
            <person name="Schepens W."/>
            <person name="Wilhelm S.W."/>
        </authorList>
    </citation>
    <scope>NUCLEOTIDE SEQUENCE [LARGE SCALE GENOMIC DNA]</scope>
    <source>
        <strain evidence="6 7">CCMP1851</strain>
    </source>
</reference>
<evidence type="ECO:0000313" key="6">
    <source>
        <dbReference type="EMBL" id="KAK7233850.1"/>
    </source>
</evidence>
<sequence length="925" mass="101589">MAESALSKQNDKEVRPLLDLVDELRSLGIEQDLPLPQIAVMGDQSSGKSSVLEALSGVPFPRGTGLRRGVTNESDELRADVGSPSELTAAIERVTSALTKGSTSGFSTDSIVVTVNAPSVPDLTIIDLPGIVRTATQGQDPRVIADVNSMVEFYLKQERTIVLAIVPSNQDVATVDILERALTVDPTGERTIGVLTKPDLIGEGAEDEVVAVLKNERKPLKLGYIMVKNRSAMQLKQGAINSPAANERAEREFFVQHPVWKTVDRNLLGVANLTAKLTKLLTKRIASVLPELKWELQEHFEETEKETEKLGDPPPAGGMERAKLVLRLFADYSSVLRHSARGDYREQILSQNPPLRLRAVADRVFRQLEQEISEQKPDFEAHDFTMKLHQELKALRGRELPGLLNSYFFYGFMARHVDIGVEMWRPLIDGAKARLYDAALDAGGDIAEEIFPAYPGCSHAVRCVLGDFLAENSETMTAKVEDVFKHESDPFISKNELSEAILKVRFERFEKALAAVMDACGSGEADAAKSAEKERNVANAKGAAGDAKLAESHADAAGAPAEAKEEALVSAADDKRRSTKDALKEHPLKEMVMTSLGRWYMANHGVTSLSMVEDMRTVLIAYWGVAAKRITENICMLFETHLLAKLGEDVEKKLLHHAQKDDGGVADELLAQDAEIERRREETRKKKTRVAGALNSLSKFAPNCVAKPREGTASKKEVVTAPTLETVSLTRSDEQVPKAEVVVLSGDEKPPLETFTFSSNGDNGGFIYWLGTSGRRDRFTNPMEKGRVRVTSSGMAQGSEALLVARKRQPCWTAATPDAWICLDLGRNRALKPTHYTLCNGSPDPGMDLTAWALEGYDATKDAWLNLHAGPVEPLPSPWGVKTYPVDSKNKAWRYLRLHLAGANSKGTMEMPVCAWEFYGQLFAA</sequence>
<dbReference type="EMBL" id="JBBJCI010000355">
    <property type="protein sequence ID" value="KAK7233850.1"/>
    <property type="molecule type" value="Genomic_DNA"/>
</dbReference>
<dbReference type="SUPFAM" id="SSF52540">
    <property type="entry name" value="P-loop containing nucleoside triphosphate hydrolases"/>
    <property type="match status" value="1"/>
</dbReference>
<dbReference type="Gene3D" id="1.20.120.1240">
    <property type="entry name" value="Dynamin, middle domain"/>
    <property type="match status" value="1"/>
</dbReference>
<feature type="domain" description="GED" evidence="4">
    <location>
        <begin position="612"/>
        <end position="705"/>
    </location>
</feature>
<gene>
    <name evidence="6" type="ORF">SO694_001000103</name>
</gene>
<evidence type="ECO:0000313" key="7">
    <source>
        <dbReference type="Proteomes" id="UP001363151"/>
    </source>
</evidence>
<comment type="caution">
    <text evidence="6">The sequence shown here is derived from an EMBL/GenBank/DDBJ whole genome shotgun (WGS) entry which is preliminary data.</text>
</comment>